<evidence type="ECO:0000313" key="2">
    <source>
        <dbReference type="Proteomes" id="UP000003111"/>
    </source>
</evidence>
<dbReference type="HOGENOM" id="CLU_055821_0_0_11"/>
<dbReference type="SUPFAM" id="SSF159659">
    <property type="entry name" value="Cgl1923-like"/>
    <property type="match status" value="1"/>
</dbReference>
<dbReference type="OrthoDB" id="150941at2"/>
<dbReference type="InterPro" id="IPR019151">
    <property type="entry name" value="Proteasome_assmbl_chaperone_2"/>
</dbReference>
<gene>
    <name evidence="1" type="ORF">HMPREF0063_10850</name>
</gene>
<evidence type="ECO:0000313" key="1">
    <source>
        <dbReference type="EMBL" id="EFQ84134.1"/>
    </source>
</evidence>
<comment type="caution">
    <text evidence="1">The sequence shown here is derived from an EMBL/GenBank/DDBJ whole genome shotgun (WGS) entry which is preliminary data.</text>
</comment>
<dbReference type="STRING" id="585531.HMPREF0063_10850"/>
<dbReference type="Gene3D" id="3.40.50.10900">
    <property type="entry name" value="PAC-like subunit"/>
    <property type="match status" value="1"/>
</dbReference>
<proteinExistence type="predicted"/>
<dbReference type="eggNOG" id="COG2047">
    <property type="taxonomic scope" value="Bacteria"/>
</dbReference>
<dbReference type="Gene3D" id="1.10.287.100">
    <property type="match status" value="1"/>
</dbReference>
<dbReference type="Proteomes" id="UP000003111">
    <property type="component" value="Unassembled WGS sequence"/>
</dbReference>
<dbReference type="PIRSF" id="PIRSF028754">
    <property type="entry name" value="UCP028754"/>
    <property type="match status" value="1"/>
</dbReference>
<name>E2SA60_9ACTN</name>
<evidence type="ECO:0008006" key="3">
    <source>
        <dbReference type="Google" id="ProtNLM"/>
    </source>
</evidence>
<dbReference type="InterPro" id="IPR038389">
    <property type="entry name" value="PSMG2_sf"/>
</dbReference>
<organism evidence="1 2">
    <name type="scientific">Aeromicrobium marinum DSM 15272</name>
    <dbReference type="NCBI Taxonomy" id="585531"/>
    <lineage>
        <taxon>Bacteria</taxon>
        <taxon>Bacillati</taxon>
        <taxon>Actinomycetota</taxon>
        <taxon>Actinomycetes</taxon>
        <taxon>Propionibacteriales</taxon>
        <taxon>Nocardioidaceae</taxon>
        <taxon>Aeromicrobium</taxon>
    </lineage>
</organism>
<sequence length="311" mass="34369">MRRRAEWLTVQWPKRRDLNQRHPHAAAPGEGPVLIHALDGFLGAGSATRIAAEALHSGEGEVLHSFDIETMYDYRARRPLVRFSQDRYLDYTEPRLEIVLEHDQAGRPFLLLAGPEPDFGWERFAAETRDVIETFGVPLTLGLGAVPMGVPHTRPSLITAHGTRPELVDRTNLWSAEITVPSSAQSMLEYRLGTWGHDAAGYVVHVPHYLAQVEFPSAALALLDAVVERLDLKVDTSSLQAKQESALVEIEQQISAQDGGALLAGLEEQYDAFSRGAAQSLLASDEELPSGDELAGQFEEFLARQRKDDDS</sequence>
<accession>E2SA60</accession>
<protein>
    <recommendedName>
        <fullName evidence="3">PAC2 family protein</fullName>
    </recommendedName>
</protein>
<dbReference type="InterPro" id="IPR008492">
    <property type="entry name" value="Rv2714-like"/>
</dbReference>
<dbReference type="Pfam" id="PF09754">
    <property type="entry name" value="PAC2"/>
    <property type="match status" value="1"/>
</dbReference>
<dbReference type="AlphaFoldDB" id="E2SA60"/>
<keyword evidence="2" id="KW-1185">Reference proteome</keyword>
<dbReference type="EMBL" id="ACLF03000003">
    <property type="protein sequence ID" value="EFQ84134.1"/>
    <property type="molecule type" value="Genomic_DNA"/>
</dbReference>
<reference evidence="1" key="1">
    <citation type="submission" date="2010-08" db="EMBL/GenBank/DDBJ databases">
        <authorList>
            <person name="Muzny D."/>
            <person name="Qin X."/>
            <person name="Buhay C."/>
            <person name="Dugan-Rocha S."/>
            <person name="Ding Y."/>
            <person name="Chen G."/>
            <person name="Hawes A."/>
            <person name="Holder M."/>
            <person name="Jhangiani S."/>
            <person name="Johnson A."/>
            <person name="Khan Z."/>
            <person name="Li Z."/>
            <person name="Liu W."/>
            <person name="Liu X."/>
            <person name="Perez L."/>
            <person name="Shen H."/>
            <person name="Wang Q."/>
            <person name="Watt J."/>
            <person name="Xi L."/>
            <person name="Xin Y."/>
            <person name="Zhou J."/>
            <person name="Deng J."/>
            <person name="Jiang H."/>
            <person name="Liu Y."/>
            <person name="Qu J."/>
            <person name="Song X.-Z."/>
            <person name="Zhang L."/>
            <person name="Villasana D."/>
            <person name="Johnson A."/>
            <person name="Liu J."/>
            <person name="Liyanage D."/>
            <person name="Lorensuhewa L."/>
            <person name="Robinson T."/>
            <person name="Song A."/>
            <person name="Song B.-B."/>
            <person name="Dinh H."/>
            <person name="Thornton R."/>
            <person name="Coyle M."/>
            <person name="Francisco L."/>
            <person name="Jackson L."/>
            <person name="Javaid M."/>
            <person name="Korchina V."/>
            <person name="Kovar C."/>
            <person name="Mata R."/>
            <person name="Mathew T."/>
            <person name="Ngo R."/>
            <person name="Nguyen L."/>
            <person name="Nguyen N."/>
            <person name="Okwuonu G."/>
            <person name="Ongeri F."/>
            <person name="Pham C."/>
            <person name="Simmons D."/>
            <person name="Wilczek-Boney K."/>
            <person name="Hale W."/>
            <person name="Jakkamsetti A."/>
            <person name="Pham P."/>
            <person name="Ruth R."/>
            <person name="San Lucas F."/>
            <person name="Warren J."/>
            <person name="Zhang J."/>
            <person name="Zhao Z."/>
            <person name="Zhou C."/>
            <person name="Zhu D."/>
            <person name="Lee S."/>
            <person name="Bess C."/>
            <person name="Blankenburg K."/>
            <person name="Forbes L."/>
            <person name="Fu Q."/>
            <person name="Gubbala S."/>
            <person name="Hirani K."/>
            <person name="Jayaseelan J.C."/>
            <person name="Lara F."/>
            <person name="Munidasa M."/>
            <person name="Palculict T."/>
            <person name="Patil S."/>
            <person name="Pu L.-L."/>
            <person name="Saada N."/>
            <person name="Tang L."/>
            <person name="Weissenberger G."/>
            <person name="Zhu Y."/>
            <person name="Hemphill L."/>
            <person name="Shang Y."/>
            <person name="Youmans B."/>
            <person name="Ayvaz T."/>
            <person name="Ross M."/>
            <person name="Santibanez J."/>
            <person name="Aqrawi P."/>
            <person name="Gross S."/>
            <person name="Joshi V."/>
            <person name="Fowler G."/>
            <person name="Nazareth L."/>
            <person name="Reid J."/>
            <person name="Worley K."/>
            <person name="Petrosino J."/>
            <person name="Highlander S."/>
            <person name="Gibbs R."/>
        </authorList>
    </citation>
    <scope>NUCLEOTIDE SEQUENCE [LARGE SCALE GENOMIC DNA]</scope>
    <source>
        <strain evidence="1">DSM 15272</strain>
    </source>
</reference>